<sequence>MVFLPICGCHINPAVTVGAVVLGKEPFDIIFFYIPVQYLGAMLGYGLIFALVPNFEPYDETFFSNKICMLHVRPEMNVFNVFVWEAVGTWILVWLVCSLMDKRNEDKTSTVALRVGVGITALVLGLV</sequence>
<evidence type="ECO:0000256" key="3">
    <source>
        <dbReference type="ARBA" id="ARBA00022448"/>
    </source>
</evidence>
<keyword evidence="4 7" id="KW-0812">Transmembrane</keyword>
<feature type="transmembrane region" description="Helical" evidence="8">
    <location>
        <begin position="30"/>
        <end position="52"/>
    </location>
</feature>
<keyword evidence="6 8" id="KW-0472">Membrane</keyword>
<dbReference type="InterPro" id="IPR023271">
    <property type="entry name" value="Aquaporin-like"/>
</dbReference>
<dbReference type="Proteomes" id="UP001154078">
    <property type="component" value="Chromosome 2"/>
</dbReference>
<dbReference type="InterPro" id="IPR034294">
    <property type="entry name" value="Aquaporin_transptr"/>
</dbReference>
<dbReference type="SUPFAM" id="SSF81338">
    <property type="entry name" value="Aquaporin-like"/>
    <property type="match status" value="1"/>
</dbReference>
<dbReference type="EMBL" id="OV121133">
    <property type="protein sequence ID" value="CAH0551924.1"/>
    <property type="molecule type" value="Genomic_DNA"/>
</dbReference>
<protein>
    <submittedName>
        <fullName evidence="9">Uncharacterized protein</fullName>
    </submittedName>
</protein>
<evidence type="ECO:0000256" key="4">
    <source>
        <dbReference type="ARBA" id="ARBA00022692"/>
    </source>
</evidence>
<dbReference type="AlphaFoldDB" id="A0A9P0FDX9"/>
<keyword evidence="5 8" id="KW-1133">Transmembrane helix</keyword>
<evidence type="ECO:0000256" key="1">
    <source>
        <dbReference type="ARBA" id="ARBA00004141"/>
    </source>
</evidence>
<comment type="similarity">
    <text evidence="2 7">Belongs to the MIP/aquaporin (TC 1.A.8) family.</text>
</comment>
<evidence type="ECO:0000256" key="6">
    <source>
        <dbReference type="ARBA" id="ARBA00023136"/>
    </source>
</evidence>
<evidence type="ECO:0000256" key="8">
    <source>
        <dbReference type="SAM" id="Phobius"/>
    </source>
</evidence>
<evidence type="ECO:0000313" key="10">
    <source>
        <dbReference type="Proteomes" id="UP001154078"/>
    </source>
</evidence>
<dbReference type="GO" id="GO:0015267">
    <property type="term" value="F:channel activity"/>
    <property type="evidence" value="ECO:0007669"/>
    <property type="project" value="InterPro"/>
</dbReference>
<keyword evidence="10" id="KW-1185">Reference proteome</keyword>
<organism evidence="9 10">
    <name type="scientific">Brassicogethes aeneus</name>
    <name type="common">Rape pollen beetle</name>
    <name type="synonym">Meligethes aeneus</name>
    <dbReference type="NCBI Taxonomy" id="1431903"/>
    <lineage>
        <taxon>Eukaryota</taxon>
        <taxon>Metazoa</taxon>
        <taxon>Ecdysozoa</taxon>
        <taxon>Arthropoda</taxon>
        <taxon>Hexapoda</taxon>
        <taxon>Insecta</taxon>
        <taxon>Pterygota</taxon>
        <taxon>Neoptera</taxon>
        <taxon>Endopterygota</taxon>
        <taxon>Coleoptera</taxon>
        <taxon>Polyphaga</taxon>
        <taxon>Cucujiformia</taxon>
        <taxon>Nitidulidae</taxon>
        <taxon>Meligethinae</taxon>
        <taxon>Brassicogethes</taxon>
    </lineage>
</organism>
<reference evidence="9" key="1">
    <citation type="submission" date="2021-12" db="EMBL/GenBank/DDBJ databases">
        <authorList>
            <person name="King R."/>
        </authorList>
    </citation>
    <scope>NUCLEOTIDE SEQUENCE</scope>
</reference>
<dbReference type="InterPro" id="IPR000425">
    <property type="entry name" value="MIP"/>
</dbReference>
<dbReference type="PANTHER" id="PTHR19139">
    <property type="entry name" value="AQUAPORIN TRANSPORTER"/>
    <property type="match status" value="1"/>
</dbReference>
<dbReference type="PROSITE" id="PS00221">
    <property type="entry name" value="MIP"/>
    <property type="match status" value="1"/>
</dbReference>
<dbReference type="Gene3D" id="1.20.1080.10">
    <property type="entry name" value="Glycerol uptake facilitator protein"/>
    <property type="match status" value="1"/>
</dbReference>
<name>A0A9P0FDX9_BRAAE</name>
<dbReference type="PRINTS" id="PR00783">
    <property type="entry name" value="MINTRINSICP"/>
</dbReference>
<evidence type="ECO:0000256" key="5">
    <source>
        <dbReference type="ARBA" id="ARBA00022989"/>
    </source>
</evidence>
<dbReference type="InterPro" id="IPR022357">
    <property type="entry name" value="MIP_CS"/>
</dbReference>
<keyword evidence="3 7" id="KW-0813">Transport</keyword>
<dbReference type="Pfam" id="PF00230">
    <property type="entry name" value="MIP"/>
    <property type="match status" value="1"/>
</dbReference>
<evidence type="ECO:0000256" key="7">
    <source>
        <dbReference type="RuleBase" id="RU000477"/>
    </source>
</evidence>
<dbReference type="GO" id="GO:0005886">
    <property type="term" value="C:plasma membrane"/>
    <property type="evidence" value="ECO:0007669"/>
    <property type="project" value="TreeGrafter"/>
</dbReference>
<feature type="transmembrane region" description="Helical" evidence="8">
    <location>
        <begin position="79"/>
        <end position="99"/>
    </location>
</feature>
<accession>A0A9P0FDX9</accession>
<proteinExistence type="inferred from homology"/>
<comment type="subcellular location">
    <subcellularLocation>
        <location evidence="1">Membrane</location>
        <topology evidence="1">Multi-pass membrane protein</topology>
    </subcellularLocation>
</comment>
<gene>
    <name evidence="9" type="ORF">MELIAE_LOCUS4436</name>
</gene>
<dbReference type="OrthoDB" id="3222at2759"/>
<evidence type="ECO:0000313" key="9">
    <source>
        <dbReference type="EMBL" id="CAH0551924.1"/>
    </source>
</evidence>
<evidence type="ECO:0000256" key="2">
    <source>
        <dbReference type="ARBA" id="ARBA00006175"/>
    </source>
</evidence>
<dbReference type="PANTHER" id="PTHR19139:SF270">
    <property type="entry name" value="ENTOMOGLYCEROPORIN 1-RELATED"/>
    <property type="match status" value="1"/>
</dbReference>